<evidence type="ECO:0000256" key="2">
    <source>
        <dbReference type="PIRSR" id="PIRSR601461-1"/>
    </source>
</evidence>
<evidence type="ECO:0000259" key="4">
    <source>
        <dbReference type="PROSITE" id="PS51767"/>
    </source>
</evidence>
<dbReference type="HOGENOM" id="CLU_005738_5_1_1"/>
<feature type="chain" id="PRO_5004807259" description="Peptidase A1 domain-containing protein" evidence="3">
    <location>
        <begin position="24"/>
        <end position="430"/>
    </location>
</feature>
<dbReference type="InterPro" id="IPR021109">
    <property type="entry name" value="Peptidase_aspartic_dom_sf"/>
</dbReference>
<sequence>MAATALLLPVLLLSASVAATVVAESCRSWPDDADTLPILHIHGKCSPFAAPSTSSWPDTVMHMANNDPARLAYLANLATVVPIASAQQILHTGNYIVRAKFGTPGQLMFMVLDTSNDAAWVPCTNCSGCPSTPSAASFTPNSSSTYAPLPCTVPACTQARLPSCVSGLCYFNQSYGGDSSFSAVLSQDTLRLAMDLISNYTFGCVRSAAGGSLPPQGLLGLGRGPASLLSQAGMLYQRTFSYCLPSFKSYYFSGSLRLGPASQPKHIRTTPLLTSSHRPSLYYANLTAISIGALLVPVPGFNPLTGAGTIIDSGTVISRFVAPVYEAVRDEFKRVVAGPFSPLGAFDTCFPAPMDVPTVTLHFEGLDLVLPAENVLIHASEGSLACLAMAATPGDVNLALNVIANLQQQNHRLLFDLPNARLGIAREACN</sequence>
<dbReference type="Pfam" id="PF14541">
    <property type="entry name" value="TAXi_C"/>
    <property type="match status" value="1"/>
</dbReference>
<dbReference type="GO" id="GO:0043067">
    <property type="term" value="P:regulation of programmed cell death"/>
    <property type="evidence" value="ECO:0007669"/>
    <property type="project" value="EnsemblPlants"/>
</dbReference>
<dbReference type="InterPro" id="IPR032861">
    <property type="entry name" value="TAXi_N"/>
</dbReference>
<dbReference type="MEROPS" id="A01.A36"/>
<dbReference type="Proteomes" id="UP000017836">
    <property type="component" value="Unassembled WGS sequence"/>
</dbReference>
<evidence type="ECO:0000256" key="1">
    <source>
        <dbReference type="ARBA" id="ARBA00007447"/>
    </source>
</evidence>
<dbReference type="EMBL" id="KI394463">
    <property type="protein sequence ID" value="ERN02885.1"/>
    <property type="molecule type" value="Genomic_DNA"/>
</dbReference>
<evidence type="ECO:0000313" key="5">
    <source>
        <dbReference type="EMBL" id="ERN02885.1"/>
    </source>
</evidence>
<proteinExistence type="inferred from homology"/>
<dbReference type="Gene3D" id="2.40.70.10">
    <property type="entry name" value="Acid Proteases"/>
    <property type="match status" value="2"/>
</dbReference>
<dbReference type="InterPro" id="IPR001461">
    <property type="entry name" value="Aspartic_peptidase_A1"/>
</dbReference>
<name>W1P7D7_AMBTC</name>
<evidence type="ECO:0000313" key="6">
    <source>
        <dbReference type="Proteomes" id="UP000017836"/>
    </source>
</evidence>
<dbReference type="PANTHER" id="PTHR13683">
    <property type="entry name" value="ASPARTYL PROTEASES"/>
    <property type="match status" value="1"/>
</dbReference>
<feature type="signal peptide" evidence="3">
    <location>
        <begin position="1"/>
        <end position="23"/>
    </location>
</feature>
<organism evidence="5 6">
    <name type="scientific">Amborella trichopoda</name>
    <dbReference type="NCBI Taxonomy" id="13333"/>
    <lineage>
        <taxon>Eukaryota</taxon>
        <taxon>Viridiplantae</taxon>
        <taxon>Streptophyta</taxon>
        <taxon>Embryophyta</taxon>
        <taxon>Tracheophyta</taxon>
        <taxon>Spermatophyta</taxon>
        <taxon>Magnoliopsida</taxon>
        <taxon>Amborellales</taxon>
        <taxon>Amborellaceae</taxon>
        <taxon>Amborella</taxon>
    </lineage>
</organism>
<dbReference type="Pfam" id="PF14543">
    <property type="entry name" value="TAXi_N"/>
    <property type="match status" value="1"/>
</dbReference>
<dbReference type="InterPro" id="IPR032799">
    <property type="entry name" value="TAXi_C"/>
</dbReference>
<dbReference type="PROSITE" id="PS51767">
    <property type="entry name" value="PEPTIDASE_A1"/>
    <property type="match status" value="1"/>
</dbReference>
<dbReference type="OMA" id="LFQGQAC"/>
<dbReference type="InterPro" id="IPR033121">
    <property type="entry name" value="PEPTIDASE_A1"/>
</dbReference>
<comment type="similarity">
    <text evidence="1">Belongs to the peptidase A1 family.</text>
</comment>
<dbReference type="Gramene" id="ERN02885">
    <property type="protein sequence ID" value="ERN02885"/>
    <property type="gene ID" value="AMTR_s00135p00030880"/>
</dbReference>
<accession>W1P7D7</accession>
<dbReference type="eggNOG" id="KOG1339">
    <property type="taxonomic scope" value="Eukaryota"/>
</dbReference>
<reference evidence="6" key="1">
    <citation type="journal article" date="2013" name="Science">
        <title>The Amborella genome and the evolution of flowering plants.</title>
        <authorList>
            <consortium name="Amborella Genome Project"/>
        </authorList>
    </citation>
    <scope>NUCLEOTIDE SEQUENCE [LARGE SCALE GENOMIC DNA]</scope>
</reference>
<feature type="active site" evidence="2">
    <location>
        <position position="312"/>
    </location>
</feature>
<dbReference type="STRING" id="13333.W1P7D7"/>
<gene>
    <name evidence="5" type="ORF">AMTR_s00135p00030880</name>
</gene>
<dbReference type="GO" id="GO:0004190">
    <property type="term" value="F:aspartic-type endopeptidase activity"/>
    <property type="evidence" value="ECO:0007669"/>
    <property type="project" value="InterPro"/>
</dbReference>
<dbReference type="PANTHER" id="PTHR13683:SF839">
    <property type="entry name" value="ASPARTYL PROTEASE AED3-LIKE"/>
    <property type="match status" value="1"/>
</dbReference>
<feature type="active site" evidence="2">
    <location>
        <position position="113"/>
    </location>
</feature>
<feature type="domain" description="Peptidase A1" evidence="4">
    <location>
        <begin position="95"/>
        <end position="425"/>
    </location>
</feature>
<keyword evidence="6" id="KW-1185">Reference proteome</keyword>
<dbReference type="AlphaFoldDB" id="W1P7D7"/>
<keyword evidence="3" id="KW-0732">Signal</keyword>
<dbReference type="FunFam" id="2.40.70.10:FF:000040">
    <property type="entry name" value="aspartyl protease AED3"/>
    <property type="match status" value="1"/>
</dbReference>
<protein>
    <recommendedName>
        <fullName evidence="4">Peptidase A1 domain-containing protein</fullName>
    </recommendedName>
</protein>
<evidence type="ECO:0000256" key="3">
    <source>
        <dbReference type="SAM" id="SignalP"/>
    </source>
</evidence>
<dbReference type="SUPFAM" id="SSF50630">
    <property type="entry name" value="Acid proteases"/>
    <property type="match status" value="1"/>
</dbReference>
<dbReference type="GO" id="GO:0009627">
    <property type="term" value="P:systemic acquired resistance"/>
    <property type="evidence" value="ECO:0007669"/>
    <property type="project" value="EnsemblPlants"/>
</dbReference>
<dbReference type="GO" id="GO:0006508">
    <property type="term" value="P:proteolysis"/>
    <property type="evidence" value="ECO:0007669"/>
    <property type="project" value="InterPro"/>
</dbReference>